<evidence type="ECO:0000313" key="2">
    <source>
        <dbReference type="EMBL" id="CZR64850.1"/>
    </source>
</evidence>
<gene>
    <name evidence="2" type="ORF">PAC_14749</name>
</gene>
<evidence type="ECO:0000256" key="1">
    <source>
        <dbReference type="SAM" id="MobiDB-lite"/>
    </source>
</evidence>
<dbReference type="Proteomes" id="UP000184330">
    <property type="component" value="Unassembled WGS sequence"/>
</dbReference>
<accession>A0A1L7XII9</accession>
<name>A0A1L7XII9_9HELO</name>
<keyword evidence="3" id="KW-1185">Reference proteome</keyword>
<evidence type="ECO:0000313" key="3">
    <source>
        <dbReference type="Proteomes" id="UP000184330"/>
    </source>
</evidence>
<organism evidence="2 3">
    <name type="scientific">Phialocephala subalpina</name>
    <dbReference type="NCBI Taxonomy" id="576137"/>
    <lineage>
        <taxon>Eukaryota</taxon>
        <taxon>Fungi</taxon>
        <taxon>Dikarya</taxon>
        <taxon>Ascomycota</taxon>
        <taxon>Pezizomycotina</taxon>
        <taxon>Leotiomycetes</taxon>
        <taxon>Helotiales</taxon>
        <taxon>Mollisiaceae</taxon>
        <taxon>Phialocephala</taxon>
        <taxon>Phialocephala fortinii species complex</taxon>
    </lineage>
</organism>
<feature type="compositionally biased region" description="Basic residues" evidence="1">
    <location>
        <begin position="114"/>
        <end position="125"/>
    </location>
</feature>
<sequence>MAPQVEITTIVKAEPTESSSASVQDVPTTGQASIEADPAPVGPASTPPPYDFKIGPGMSLGDLINTKPFTAPAPAAQQAAQEATQQGGSTQDASQVDASGVSDGNAEGTGDSTKKKKSTTVKKPRAPAVKKEPAANAEAGPSKPRRVRKRASTALTDPGVGNSMSHPVQDIGNTSQNAPNAPKAPKVVKPKVSKATTIPKSRLPKGIENGPKSPMPATLKRPADTPISPATAKLMKKEAGQKSIEGFVMKADIKGKGKGKEIEKAWDIGDNEFSAFTAWFSAWHPYHRPALSGQGRDIEDLSF</sequence>
<feature type="compositionally biased region" description="Low complexity" evidence="1">
    <location>
        <begin position="70"/>
        <end position="86"/>
    </location>
</feature>
<feature type="compositionally biased region" description="Polar residues" evidence="1">
    <location>
        <begin position="16"/>
        <end position="32"/>
    </location>
</feature>
<dbReference type="AlphaFoldDB" id="A0A1L7XII9"/>
<protein>
    <submittedName>
        <fullName evidence="2">Uncharacterized protein</fullName>
    </submittedName>
</protein>
<reference evidence="2 3" key="1">
    <citation type="submission" date="2016-03" db="EMBL/GenBank/DDBJ databases">
        <authorList>
            <person name="Ploux O."/>
        </authorList>
    </citation>
    <scope>NUCLEOTIDE SEQUENCE [LARGE SCALE GENOMIC DNA]</scope>
    <source>
        <strain evidence="2 3">UAMH 11012</strain>
    </source>
</reference>
<feature type="compositionally biased region" description="Polar residues" evidence="1">
    <location>
        <begin position="87"/>
        <end position="97"/>
    </location>
</feature>
<dbReference type="EMBL" id="FJOG01000028">
    <property type="protein sequence ID" value="CZR64850.1"/>
    <property type="molecule type" value="Genomic_DNA"/>
</dbReference>
<feature type="compositionally biased region" description="Polar residues" evidence="1">
    <location>
        <begin position="162"/>
        <end position="176"/>
    </location>
</feature>
<proteinExistence type="predicted"/>
<feature type="region of interest" description="Disordered" evidence="1">
    <location>
        <begin position="1"/>
        <end position="227"/>
    </location>
</feature>